<comment type="caution">
    <text evidence="1">The sequence shown here is derived from an EMBL/GenBank/DDBJ whole genome shotgun (WGS) entry which is preliminary data.</text>
</comment>
<evidence type="ECO:0000313" key="2">
    <source>
        <dbReference type="Proteomes" id="UP001064048"/>
    </source>
</evidence>
<dbReference type="EMBL" id="CM046117">
    <property type="protein sequence ID" value="KAI8436680.1"/>
    <property type="molecule type" value="Genomic_DNA"/>
</dbReference>
<keyword evidence="2" id="KW-1185">Reference proteome</keyword>
<protein>
    <submittedName>
        <fullName evidence="1">Uncharacterized protein</fullName>
    </submittedName>
</protein>
<dbReference type="Proteomes" id="UP001064048">
    <property type="component" value="Chromosome 17"/>
</dbReference>
<gene>
    <name evidence="1" type="ORF">MSG28_010168</name>
</gene>
<reference evidence="1 2" key="1">
    <citation type="journal article" date="2022" name="Genome Biol. Evol.">
        <title>The Spruce Budworm Genome: Reconstructing the Evolutionary History of Antifreeze Proteins.</title>
        <authorList>
            <person name="Beliveau C."/>
            <person name="Gagne P."/>
            <person name="Picq S."/>
            <person name="Vernygora O."/>
            <person name="Keeling C.I."/>
            <person name="Pinkney K."/>
            <person name="Doucet D."/>
            <person name="Wen F."/>
            <person name="Johnston J.S."/>
            <person name="Maaroufi H."/>
            <person name="Boyle B."/>
            <person name="Laroche J."/>
            <person name="Dewar K."/>
            <person name="Juretic N."/>
            <person name="Blackburn G."/>
            <person name="Nisole A."/>
            <person name="Brunet B."/>
            <person name="Brandao M."/>
            <person name="Lumley L."/>
            <person name="Duan J."/>
            <person name="Quan G."/>
            <person name="Lucarotti C.J."/>
            <person name="Roe A.D."/>
            <person name="Sperling F.A.H."/>
            <person name="Levesque R.C."/>
            <person name="Cusson M."/>
        </authorList>
    </citation>
    <scope>NUCLEOTIDE SEQUENCE [LARGE SCALE GENOMIC DNA]</scope>
    <source>
        <strain evidence="1">Glfc:IPQL:Cfum</strain>
    </source>
</reference>
<organism evidence="1 2">
    <name type="scientific">Choristoneura fumiferana</name>
    <name type="common">Spruce budworm moth</name>
    <name type="synonym">Archips fumiferana</name>
    <dbReference type="NCBI Taxonomy" id="7141"/>
    <lineage>
        <taxon>Eukaryota</taxon>
        <taxon>Metazoa</taxon>
        <taxon>Ecdysozoa</taxon>
        <taxon>Arthropoda</taxon>
        <taxon>Hexapoda</taxon>
        <taxon>Insecta</taxon>
        <taxon>Pterygota</taxon>
        <taxon>Neoptera</taxon>
        <taxon>Endopterygota</taxon>
        <taxon>Lepidoptera</taxon>
        <taxon>Glossata</taxon>
        <taxon>Ditrysia</taxon>
        <taxon>Tortricoidea</taxon>
        <taxon>Tortricidae</taxon>
        <taxon>Tortricinae</taxon>
        <taxon>Choristoneura</taxon>
    </lineage>
</organism>
<sequence>MIWKLCILCINVLIHSVSGEEVGDACTPNDEVSEGICKLVSDCPVAIRLIGTTRHHTFSRCGFKGDMEVVCCPLSRTVGKFGNTERNQAGQRTADVECNKIIASSIPPLDVHIIGGERASLGEFPHMVALGFNRLNGYSFDCGGSLLSNQYVLTAAHCVDTLDGIGPSIARMGVVELGGSTFNAETDVRISEIIKYPGYARKEKYHDLALLKLSKAVTFDNNMHAACLYTSDDDPTIKLTVTGWGTVSTTKDARSNMLLKANVTVVGREKCGQYYGNWRKLPAGIVARQLCAGDPDGLQDACQASALSCIQSLYTKT</sequence>
<accession>A0ACC0KK82</accession>
<proteinExistence type="predicted"/>
<evidence type="ECO:0000313" key="1">
    <source>
        <dbReference type="EMBL" id="KAI8436680.1"/>
    </source>
</evidence>
<name>A0ACC0KK82_CHOFU</name>